<protein>
    <submittedName>
        <fullName evidence="2">Uncharacterized protein</fullName>
    </submittedName>
</protein>
<dbReference type="CTD" id="78775360"/>
<evidence type="ECO:0000313" key="3">
    <source>
        <dbReference type="Proteomes" id="UP000483820"/>
    </source>
</evidence>
<dbReference type="AlphaFoldDB" id="A0A6A5GM45"/>
<proteinExistence type="predicted"/>
<evidence type="ECO:0000256" key="1">
    <source>
        <dbReference type="SAM" id="MobiDB-lite"/>
    </source>
</evidence>
<sequence length="100" mass="10193">MSLTADPPACQVPAAGGASTHKLVNGTPEKLIFKTVSLGAMGSGAKDSLAMGRGIVKPSGCGSLALWPVSQRTREPGANGQWLGADWSVTRSQCLGAWSP</sequence>
<comment type="caution">
    <text evidence="2">The sequence shown here is derived from an EMBL/GenBank/DDBJ whole genome shotgun (WGS) entry which is preliminary data.</text>
</comment>
<reference evidence="2 3" key="1">
    <citation type="submission" date="2019-12" db="EMBL/GenBank/DDBJ databases">
        <title>Chromosome-level assembly of the Caenorhabditis remanei genome.</title>
        <authorList>
            <person name="Teterina A.A."/>
            <person name="Willis J.H."/>
            <person name="Phillips P.C."/>
        </authorList>
    </citation>
    <scope>NUCLEOTIDE SEQUENCE [LARGE SCALE GENOMIC DNA]</scope>
    <source>
        <strain evidence="2 3">PX506</strain>
        <tissue evidence="2">Whole organism</tissue>
    </source>
</reference>
<gene>
    <name evidence="2" type="ORF">GCK72_012156</name>
</gene>
<dbReference type="GeneID" id="78775360"/>
<organism evidence="2 3">
    <name type="scientific">Caenorhabditis remanei</name>
    <name type="common">Caenorhabditis vulgaris</name>
    <dbReference type="NCBI Taxonomy" id="31234"/>
    <lineage>
        <taxon>Eukaryota</taxon>
        <taxon>Metazoa</taxon>
        <taxon>Ecdysozoa</taxon>
        <taxon>Nematoda</taxon>
        <taxon>Chromadorea</taxon>
        <taxon>Rhabditida</taxon>
        <taxon>Rhabditina</taxon>
        <taxon>Rhabditomorpha</taxon>
        <taxon>Rhabditoidea</taxon>
        <taxon>Rhabditidae</taxon>
        <taxon>Peloderinae</taxon>
        <taxon>Caenorhabditis</taxon>
    </lineage>
</organism>
<dbReference type="RefSeq" id="XP_053583651.1">
    <property type="nucleotide sequence ID" value="XM_053728879.1"/>
</dbReference>
<dbReference type="Proteomes" id="UP000483820">
    <property type="component" value="Chromosome IV"/>
</dbReference>
<accession>A0A6A5GM45</accession>
<name>A0A6A5GM45_CAERE</name>
<evidence type="ECO:0000313" key="2">
    <source>
        <dbReference type="EMBL" id="KAF1755706.1"/>
    </source>
</evidence>
<dbReference type="EMBL" id="WUAV01000004">
    <property type="protein sequence ID" value="KAF1755706.1"/>
    <property type="molecule type" value="Genomic_DNA"/>
</dbReference>
<feature type="region of interest" description="Disordered" evidence="1">
    <location>
        <begin position="1"/>
        <end position="21"/>
    </location>
</feature>
<dbReference type="KEGG" id="crq:GCK72_012156"/>